<comment type="subcellular location">
    <subcellularLocation>
        <location evidence="1">Cell membrane</location>
        <topology evidence="1">Multi-pass membrane protein</topology>
    </subcellularLocation>
</comment>
<comment type="caution">
    <text evidence="7">The sequence shown here is derived from an EMBL/GenBank/DDBJ whole genome shotgun (WGS) entry which is preliminary data.</text>
</comment>
<keyword evidence="5 6" id="KW-0472">Membrane</keyword>
<dbReference type="Proteomes" id="UP000295198">
    <property type="component" value="Unassembled WGS sequence"/>
</dbReference>
<keyword evidence="3 6" id="KW-0812">Transmembrane</keyword>
<keyword evidence="4 6" id="KW-1133">Transmembrane helix</keyword>
<feature type="transmembrane region" description="Helical" evidence="6">
    <location>
        <begin position="202"/>
        <end position="224"/>
    </location>
</feature>
<keyword evidence="2" id="KW-1003">Cell membrane</keyword>
<evidence type="ECO:0000256" key="3">
    <source>
        <dbReference type="ARBA" id="ARBA00022692"/>
    </source>
</evidence>
<dbReference type="GO" id="GO:0005886">
    <property type="term" value="C:plasma membrane"/>
    <property type="evidence" value="ECO:0007669"/>
    <property type="project" value="UniProtKB-SubCell"/>
</dbReference>
<dbReference type="PANTHER" id="PTHR40277">
    <property type="entry name" value="BLL5419 PROTEIN"/>
    <property type="match status" value="1"/>
</dbReference>
<proteinExistence type="predicted"/>
<dbReference type="OrthoDB" id="4803763at2"/>
<protein>
    <submittedName>
        <fullName evidence="7">Flippase-like domain-containing protein</fullName>
    </submittedName>
</protein>
<evidence type="ECO:0000256" key="6">
    <source>
        <dbReference type="SAM" id="Phobius"/>
    </source>
</evidence>
<organism evidence="7 8">
    <name type="scientific">Nocardioides guangzhouensis</name>
    <dbReference type="NCBI Taxonomy" id="2497878"/>
    <lineage>
        <taxon>Bacteria</taxon>
        <taxon>Bacillati</taxon>
        <taxon>Actinomycetota</taxon>
        <taxon>Actinomycetes</taxon>
        <taxon>Propionibacteriales</taxon>
        <taxon>Nocardioidaceae</taxon>
        <taxon>Nocardioides</taxon>
    </lineage>
</organism>
<evidence type="ECO:0000256" key="4">
    <source>
        <dbReference type="ARBA" id="ARBA00022989"/>
    </source>
</evidence>
<feature type="transmembrane region" description="Helical" evidence="6">
    <location>
        <begin position="65"/>
        <end position="85"/>
    </location>
</feature>
<reference evidence="7 8" key="1">
    <citation type="submission" date="2019-01" db="EMBL/GenBank/DDBJ databases">
        <title>Nocardioides guangzhouensis sp. nov., an actinobacterium isolated from soil.</title>
        <authorList>
            <person name="Fu Y."/>
            <person name="Cai Y."/>
            <person name="Lin Z."/>
            <person name="Chen P."/>
        </authorList>
    </citation>
    <scope>NUCLEOTIDE SEQUENCE [LARGE SCALE GENOMIC DNA]</scope>
    <source>
        <strain evidence="7 8">130</strain>
    </source>
</reference>
<dbReference type="EMBL" id="SDKM01000002">
    <property type="protein sequence ID" value="RYP88590.1"/>
    <property type="molecule type" value="Genomic_DNA"/>
</dbReference>
<dbReference type="PANTHER" id="PTHR40277:SF1">
    <property type="entry name" value="BLL5419 PROTEIN"/>
    <property type="match status" value="1"/>
</dbReference>
<evidence type="ECO:0000256" key="1">
    <source>
        <dbReference type="ARBA" id="ARBA00004651"/>
    </source>
</evidence>
<feature type="transmembrane region" description="Helical" evidence="6">
    <location>
        <begin position="123"/>
        <end position="140"/>
    </location>
</feature>
<gene>
    <name evidence="7" type="ORF">EKO23_01490</name>
</gene>
<dbReference type="RefSeq" id="WP_134713360.1">
    <property type="nucleotide sequence ID" value="NZ_SDKM01000002.1"/>
</dbReference>
<dbReference type="AlphaFoldDB" id="A0A4Q4ZJU8"/>
<keyword evidence="8" id="KW-1185">Reference proteome</keyword>
<dbReference type="InterPro" id="IPR022791">
    <property type="entry name" value="L-PG_synthase/AglD"/>
</dbReference>
<evidence type="ECO:0000256" key="2">
    <source>
        <dbReference type="ARBA" id="ARBA00022475"/>
    </source>
</evidence>
<name>A0A4Q4ZJU8_9ACTN</name>
<evidence type="ECO:0000256" key="5">
    <source>
        <dbReference type="ARBA" id="ARBA00023136"/>
    </source>
</evidence>
<accession>A0A4Q4ZJU8</accession>
<feature type="transmembrane region" description="Helical" evidence="6">
    <location>
        <begin position="236"/>
        <end position="258"/>
    </location>
</feature>
<dbReference type="Pfam" id="PF03706">
    <property type="entry name" value="LPG_synthase_TM"/>
    <property type="match status" value="1"/>
</dbReference>
<evidence type="ECO:0000313" key="7">
    <source>
        <dbReference type="EMBL" id="RYP88590.1"/>
    </source>
</evidence>
<feature type="transmembrane region" description="Helical" evidence="6">
    <location>
        <begin position="278"/>
        <end position="304"/>
    </location>
</feature>
<feature type="transmembrane region" description="Helical" evidence="6">
    <location>
        <begin position="37"/>
        <end position="58"/>
    </location>
</feature>
<sequence>MSRVPWRSLRTAVAVGILGAVLWRTGSGPLVAGLGSVDPALLVLAVALTVPATVACAWRWRLVAGGLGVGVALGPAVASCYRAQFLNTTLPGGVLGDVHRGVRHGRDAGDTGRGLRAVAWERLSGQVVLGAIALLVLVLLPSPVRPAMPLVLTGLVAAGVAGCVAGGVVVLLVRRVRPAATAQRFLHTVRDELEGAHVVRRAWPGVVVASMVAAGVHLSTYLVAARAVGVAGSPATLLPVAVLVLLAAGLPVNVAGWGPREGMAAWVFGASGLGADQGVATAVAYGAMVLVANLPGAVVLLVAWSRRRREVAPA</sequence>
<evidence type="ECO:0000313" key="8">
    <source>
        <dbReference type="Proteomes" id="UP000295198"/>
    </source>
</evidence>
<feature type="transmembrane region" description="Helical" evidence="6">
    <location>
        <begin position="152"/>
        <end position="173"/>
    </location>
</feature>